<evidence type="ECO:0000313" key="3">
    <source>
        <dbReference type="Proteomes" id="UP000235786"/>
    </source>
</evidence>
<accession>A0A2J6S4K2</accession>
<dbReference type="AlphaFoldDB" id="A0A2J6S4K2"/>
<proteinExistence type="predicted"/>
<keyword evidence="1" id="KW-0812">Transmembrane</keyword>
<dbReference type="Proteomes" id="UP000235786">
    <property type="component" value="Unassembled WGS sequence"/>
</dbReference>
<keyword evidence="3" id="KW-1185">Reference proteome</keyword>
<feature type="transmembrane region" description="Helical" evidence="1">
    <location>
        <begin position="287"/>
        <end position="308"/>
    </location>
</feature>
<name>A0A2J6S4K2_HYAVF</name>
<evidence type="ECO:0000256" key="1">
    <source>
        <dbReference type="SAM" id="Phobius"/>
    </source>
</evidence>
<reference evidence="2 3" key="1">
    <citation type="submission" date="2016-04" db="EMBL/GenBank/DDBJ databases">
        <title>A degradative enzymes factory behind the ericoid mycorrhizal symbiosis.</title>
        <authorList>
            <consortium name="DOE Joint Genome Institute"/>
            <person name="Martino E."/>
            <person name="Morin E."/>
            <person name="Grelet G."/>
            <person name="Kuo A."/>
            <person name="Kohler A."/>
            <person name="Daghino S."/>
            <person name="Barry K."/>
            <person name="Choi C."/>
            <person name="Cichocki N."/>
            <person name="Clum A."/>
            <person name="Copeland A."/>
            <person name="Hainaut M."/>
            <person name="Haridas S."/>
            <person name="Labutti K."/>
            <person name="Lindquist E."/>
            <person name="Lipzen A."/>
            <person name="Khouja H.-R."/>
            <person name="Murat C."/>
            <person name="Ohm R."/>
            <person name="Olson A."/>
            <person name="Spatafora J."/>
            <person name="Veneault-Fourrey C."/>
            <person name="Henrissat B."/>
            <person name="Grigoriev I."/>
            <person name="Martin F."/>
            <person name="Perotto S."/>
        </authorList>
    </citation>
    <scope>NUCLEOTIDE SEQUENCE [LARGE SCALE GENOMIC DNA]</scope>
    <source>
        <strain evidence="2 3">F</strain>
    </source>
</reference>
<evidence type="ECO:0000313" key="2">
    <source>
        <dbReference type="EMBL" id="PMD45703.1"/>
    </source>
</evidence>
<organism evidence="2 3">
    <name type="scientific">Hyaloscypha variabilis (strain UAMH 11265 / GT02V1 / F)</name>
    <name type="common">Meliniomyces variabilis</name>
    <dbReference type="NCBI Taxonomy" id="1149755"/>
    <lineage>
        <taxon>Eukaryota</taxon>
        <taxon>Fungi</taxon>
        <taxon>Dikarya</taxon>
        <taxon>Ascomycota</taxon>
        <taxon>Pezizomycotina</taxon>
        <taxon>Leotiomycetes</taxon>
        <taxon>Helotiales</taxon>
        <taxon>Hyaloscyphaceae</taxon>
        <taxon>Hyaloscypha</taxon>
        <taxon>Hyaloscypha variabilis</taxon>
    </lineage>
</organism>
<gene>
    <name evidence="2" type="ORF">L207DRAFT_562811</name>
</gene>
<dbReference type="OrthoDB" id="3564540at2759"/>
<protein>
    <submittedName>
        <fullName evidence="2">Uncharacterized protein</fullName>
    </submittedName>
</protein>
<feature type="transmembrane region" description="Helical" evidence="1">
    <location>
        <begin position="320"/>
        <end position="340"/>
    </location>
</feature>
<keyword evidence="1" id="KW-1133">Transmembrane helix</keyword>
<dbReference type="EMBL" id="KZ613940">
    <property type="protein sequence ID" value="PMD45703.1"/>
    <property type="molecule type" value="Genomic_DNA"/>
</dbReference>
<keyword evidence="1" id="KW-0472">Membrane</keyword>
<sequence length="348" mass="39497">MASSPKQGRRSPSRSKTIRLWGRWRDQIGGRLEASGEHINLQTRVQVDGANRYTTVTEVVSQNIEGLPFEFNTLLQELSGSELSMKGQQICNRFGFLHCDLLKQGGSGRQEFGTGTSAGGGQSLPSQEFIRLQLISYLSDKLSEYARAEDFLLSQLIFRIEETLRPHHPYYHFALGKFLLDGPPVQRIGEDPLCTPYSHAVRRLLLDQESRSWLMKDVSIFFDKTDWVRTVERDEPGIPRMDIEHGDLETNQQDPAENVFDEEEIENIPWQSSISWHQIRQFLSDRLLPPLATAICILNITTALGYVFLMNDLAPPNLSYVASTLLTWFLTSGMMVSYGIHTTGSTRE</sequence>